<evidence type="ECO:0000256" key="15">
    <source>
        <dbReference type="SAM" id="Coils"/>
    </source>
</evidence>
<evidence type="ECO:0000256" key="8">
    <source>
        <dbReference type="ARBA" id="ARBA00022692"/>
    </source>
</evidence>
<proteinExistence type="inferred from homology"/>
<dbReference type="GO" id="GO:0031966">
    <property type="term" value="C:mitochondrial membrane"/>
    <property type="evidence" value="ECO:0007669"/>
    <property type="project" value="UniProtKB-SubCell"/>
</dbReference>
<evidence type="ECO:0000256" key="7">
    <source>
        <dbReference type="ARBA" id="ARBA00022547"/>
    </source>
</evidence>
<evidence type="ECO:0000256" key="5">
    <source>
        <dbReference type="ARBA" id="ARBA00017388"/>
    </source>
</evidence>
<evidence type="ECO:0000256" key="16">
    <source>
        <dbReference type="SAM" id="MobiDB-lite"/>
    </source>
</evidence>
<protein>
    <recommendedName>
        <fullName evidence="5">ATP synthase protein MI25</fullName>
    </recommendedName>
</protein>
<evidence type="ECO:0000256" key="3">
    <source>
        <dbReference type="ARBA" id="ARBA00009281"/>
    </source>
</evidence>
<reference evidence="19 21" key="1">
    <citation type="submission" date="2020-05" db="EMBL/GenBank/DDBJ databases">
        <authorList>
            <person name="Campoy J."/>
            <person name="Schneeberger K."/>
            <person name="Spophaly S."/>
        </authorList>
    </citation>
    <scope>NUCLEOTIDE SEQUENCE [LARGE SCALE GENOMIC DNA]</scope>
    <source>
        <strain evidence="19">PruArmRojPasFocal</strain>
    </source>
</reference>
<keyword evidence="14" id="KW-0066">ATP synthesis</keyword>
<evidence type="ECO:0000256" key="12">
    <source>
        <dbReference type="ARBA" id="ARBA00023128"/>
    </source>
</evidence>
<organism evidence="19 21">
    <name type="scientific">Prunus armeniaca</name>
    <name type="common">Apricot</name>
    <name type="synonym">Armeniaca vulgaris</name>
    <dbReference type="NCBI Taxonomy" id="36596"/>
    <lineage>
        <taxon>Eukaryota</taxon>
        <taxon>Viridiplantae</taxon>
        <taxon>Streptophyta</taxon>
        <taxon>Embryophyta</taxon>
        <taxon>Tracheophyta</taxon>
        <taxon>Spermatophyta</taxon>
        <taxon>Magnoliopsida</taxon>
        <taxon>eudicotyledons</taxon>
        <taxon>Gunneridae</taxon>
        <taxon>Pentapetalae</taxon>
        <taxon>rosids</taxon>
        <taxon>fabids</taxon>
        <taxon>Rosales</taxon>
        <taxon>Rosaceae</taxon>
        <taxon>Amygdaloideae</taxon>
        <taxon>Amygdaleae</taxon>
        <taxon>Prunus</taxon>
    </lineage>
</organism>
<dbReference type="Proteomes" id="UP000507222">
    <property type="component" value="Unassembled WGS sequence"/>
</dbReference>
<evidence type="ECO:0000313" key="20">
    <source>
        <dbReference type="EMBL" id="CAB4279759.1"/>
    </source>
</evidence>
<evidence type="ECO:0000256" key="4">
    <source>
        <dbReference type="ARBA" id="ARBA00011648"/>
    </source>
</evidence>
<evidence type="ECO:0000313" key="18">
    <source>
        <dbReference type="EMBL" id="CAB4263329.1"/>
    </source>
</evidence>
<dbReference type="GO" id="GO:0045259">
    <property type="term" value="C:proton-transporting ATP synthase complex"/>
    <property type="evidence" value="ECO:0007669"/>
    <property type="project" value="UniProtKB-KW"/>
</dbReference>
<feature type="transmembrane region" description="Helical" evidence="17">
    <location>
        <begin position="81"/>
        <end position="102"/>
    </location>
</feature>
<comment type="function">
    <text evidence="1">This is one of the chains of the nonenzymatic component (CF(0) subunit) of the mitochondrial ATPase complex.</text>
</comment>
<evidence type="ECO:0000256" key="14">
    <source>
        <dbReference type="ARBA" id="ARBA00023310"/>
    </source>
</evidence>
<evidence type="ECO:0000256" key="10">
    <source>
        <dbReference type="ARBA" id="ARBA00022989"/>
    </source>
</evidence>
<dbReference type="GO" id="GO:0015078">
    <property type="term" value="F:proton transmembrane transporter activity"/>
    <property type="evidence" value="ECO:0007669"/>
    <property type="project" value="InterPro"/>
</dbReference>
<feature type="coiled-coil region" evidence="15">
    <location>
        <begin position="212"/>
        <end position="270"/>
    </location>
</feature>
<comment type="similarity">
    <text evidence="3">Belongs to the ATPase protein MI25 family.</text>
</comment>
<accession>A0A6J5THI9</accession>
<dbReference type="Pfam" id="PF05405">
    <property type="entry name" value="Mt_ATP-synt_B"/>
    <property type="match status" value="1"/>
</dbReference>
<evidence type="ECO:0000256" key="2">
    <source>
        <dbReference type="ARBA" id="ARBA00004304"/>
    </source>
</evidence>
<evidence type="ECO:0000313" key="21">
    <source>
        <dbReference type="Proteomes" id="UP000507222"/>
    </source>
</evidence>
<dbReference type="InterPro" id="IPR044988">
    <property type="entry name" value="MI25_plants"/>
</dbReference>
<keyword evidence="9" id="KW-0375">Hydrogen ion transport</keyword>
<feature type="region of interest" description="Disordered" evidence="16">
    <location>
        <begin position="189"/>
        <end position="210"/>
    </location>
</feature>
<comment type="subunit">
    <text evidence="4">F-type ATPases have 2 components, CF(1) - the catalytic core - and CF(0) - the membrane proton channel. CF(1) has five subunits: alpha(3), beta(3), gamma(1), delta(1), epsilon(1). CF(0) has three main subunits: a, b and c.</text>
</comment>
<keyword evidence="6" id="KW-0813">Transport</keyword>
<keyword evidence="10 17" id="KW-1133">Transmembrane helix</keyword>
<keyword evidence="8 17" id="KW-0812">Transmembrane</keyword>
<keyword evidence="12" id="KW-0496">Mitochondrion</keyword>
<dbReference type="PANTHER" id="PTHR37774:SF4">
    <property type="entry name" value="ATP SYNTHASE PROTEIN MI25"/>
    <property type="match status" value="1"/>
</dbReference>
<evidence type="ECO:0000256" key="9">
    <source>
        <dbReference type="ARBA" id="ARBA00022781"/>
    </source>
</evidence>
<dbReference type="PANTHER" id="PTHR37774">
    <property type="entry name" value="ATP SYNTHASE PROTEIN MI25-RELATED"/>
    <property type="match status" value="1"/>
</dbReference>
<evidence type="ECO:0000256" key="17">
    <source>
        <dbReference type="SAM" id="Phobius"/>
    </source>
</evidence>
<dbReference type="EMBL" id="CAEKDK010000001">
    <property type="protein sequence ID" value="CAB4263329.1"/>
    <property type="molecule type" value="Genomic_DNA"/>
</dbReference>
<evidence type="ECO:0000313" key="19">
    <source>
        <dbReference type="EMBL" id="CAB4263401.1"/>
    </source>
</evidence>
<keyword evidence="7" id="KW-0138">CF(0)</keyword>
<sequence>MRFTSTNMHARKMLFAAIPSICALSSKKISIYNEEMIVARCFIGFIILSRKSLGNTFKVTLDGRIQAIQEESQLKRKKRALFIKLTFFLMLVVLFFLFSWWAQEWEFFGMVSTRVGRALFIKGVSSLMPEVWISCGASFVASALGGALISCMEGGVPLPAGTSGAGSSGAGGMGELTGMNAPASSSGIRPPFDLNMAPDPEPEPSSSPGLKNRIIEAELEEAQKELRFWEEKGRHYFKEEARLYRAGLEGEKMEKEFYSLERRVENLRLEHRRLLSLIASRRG</sequence>
<evidence type="ECO:0000256" key="13">
    <source>
        <dbReference type="ARBA" id="ARBA00023136"/>
    </source>
</evidence>
<gene>
    <name evidence="20" type="ORF">CURHAP_LOCUS32341</name>
    <name evidence="18" type="ORF">CURHAP_LOCUS3471</name>
    <name evidence="19" type="ORF">CURHAP_LOCUS3555</name>
</gene>
<evidence type="ECO:0000256" key="6">
    <source>
        <dbReference type="ARBA" id="ARBA00022448"/>
    </source>
</evidence>
<dbReference type="InterPro" id="IPR008688">
    <property type="entry name" value="ATP_synth_Bsub_B/MI25"/>
</dbReference>
<dbReference type="EMBL" id="CAEKDK010000001">
    <property type="protein sequence ID" value="CAB4263401.1"/>
    <property type="molecule type" value="Genomic_DNA"/>
</dbReference>
<evidence type="ECO:0000256" key="1">
    <source>
        <dbReference type="ARBA" id="ARBA00003096"/>
    </source>
</evidence>
<dbReference type="GO" id="GO:0015986">
    <property type="term" value="P:proton motive force-driven ATP synthesis"/>
    <property type="evidence" value="ECO:0007669"/>
    <property type="project" value="InterPro"/>
</dbReference>
<evidence type="ECO:0000256" key="11">
    <source>
        <dbReference type="ARBA" id="ARBA00023065"/>
    </source>
</evidence>
<dbReference type="AlphaFoldDB" id="A0A6J5THI9"/>
<name>A0A6J5THI9_PRUAR</name>
<keyword evidence="11" id="KW-0406">Ion transport</keyword>
<keyword evidence="13 17" id="KW-0472">Membrane</keyword>
<dbReference type="EMBL" id="CAEKDK010000005">
    <property type="protein sequence ID" value="CAB4279759.1"/>
    <property type="molecule type" value="Genomic_DNA"/>
</dbReference>
<comment type="subcellular location">
    <subcellularLocation>
        <location evidence="2">Mitochondrion membrane</location>
        <topology evidence="2">Single-pass membrane protein</topology>
    </subcellularLocation>
</comment>
<keyword evidence="15" id="KW-0175">Coiled coil</keyword>